<dbReference type="InterPro" id="IPR043168">
    <property type="entry name" value="DegV_C"/>
</dbReference>
<dbReference type="Gene3D" id="3.40.50.10170">
    <property type="match status" value="1"/>
</dbReference>
<comment type="caution">
    <text evidence="2">The sequence shown here is derived from an EMBL/GenBank/DDBJ whole genome shotgun (WGS) entry which is preliminary data.</text>
</comment>
<reference evidence="3" key="1">
    <citation type="submission" date="2017-08" db="EMBL/GenBank/DDBJ databases">
        <authorList>
            <person name="Huang Z."/>
        </authorList>
    </citation>
    <scope>NUCLEOTIDE SEQUENCE [LARGE SCALE GENOMIC DNA]</scope>
    <source>
        <strain evidence="3">SA5d-4</strain>
    </source>
</reference>
<dbReference type="SUPFAM" id="SSF82549">
    <property type="entry name" value="DAK1/DegV-like"/>
    <property type="match status" value="1"/>
</dbReference>
<sequence length="277" mass="31169">MKKIAWITDSTAYLSPELKNHPDIYVLNTTLHFNDEIYKDEELTTEELYEMLSKAKTVPKTSQPPIGDFLSFYEKICNEYDLAIAVHVSGKLSGTYSTSEQASKMVEFPITVIDSKVLSYPLTDMLFTGINAHEQGKSLDEVLESINNLVNAYETYVLIGSLDQLHKSGRMNTTQYLLGNLLSVKPIIQLEDGKIEVVEKVRTDKKALKKIYDRLSATKQEKNLSKIFILHCNAIERANEIKEELQSLHPELSIQISPLSSTVGVHTGEGTIAISWI</sequence>
<dbReference type="EMBL" id="NPIA01000003">
    <property type="protein sequence ID" value="OZM57203.1"/>
    <property type="molecule type" value="Genomic_DNA"/>
</dbReference>
<dbReference type="InterPro" id="IPR050270">
    <property type="entry name" value="DegV_domain_contain"/>
</dbReference>
<dbReference type="PANTHER" id="PTHR33434:SF2">
    <property type="entry name" value="FATTY ACID-BINDING PROTEIN TM_1468"/>
    <property type="match status" value="1"/>
</dbReference>
<protein>
    <recommendedName>
        <fullName evidence="4">Fatty acid-binding protein DegV</fullName>
    </recommendedName>
</protein>
<keyword evidence="1" id="KW-0446">Lipid-binding</keyword>
<dbReference type="PANTHER" id="PTHR33434">
    <property type="entry name" value="DEGV DOMAIN-CONTAINING PROTEIN DR_1986-RELATED"/>
    <property type="match status" value="1"/>
</dbReference>
<proteinExistence type="predicted"/>
<evidence type="ECO:0000256" key="1">
    <source>
        <dbReference type="ARBA" id="ARBA00023121"/>
    </source>
</evidence>
<accession>A0A263BTY3</accession>
<dbReference type="AlphaFoldDB" id="A0A263BTY3"/>
<dbReference type="InterPro" id="IPR003797">
    <property type="entry name" value="DegV"/>
</dbReference>
<dbReference type="Pfam" id="PF02645">
    <property type="entry name" value="DegV"/>
    <property type="match status" value="1"/>
</dbReference>
<evidence type="ECO:0008006" key="4">
    <source>
        <dbReference type="Google" id="ProtNLM"/>
    </source>
</evidence>
<dbReference type="RefSeq" id="WP_094923658.1">
    <property type="nucleotide sequence ID" value="NZ_NPIA01000003.1"/>
</dbReference>
<dbReference type="NCBIfam" id="TIGR00762">
    <property type="entry name" value="DegV"/>
    <property type="match status" value="1"/>
</dbReference>
<reference evidence="2 3" key="2">
    <citation type="submission" date="2017-09" db="EMBL/GenBank/DDBJ databases">
        <title>Bacillus patelloidae sp. nov., isolated from the intestinal tract of a marine limpet.</title>
        <authorList>
            <person name="Liu R."/>
            <person name="Dong C."/>
            <person name="Shao Z."/>
        </authorList>
    </citation>
    <scope>NUCLEOTIDE SEQUENCE [LARGE SCALE GENOMIC DNA]</scope>
    <source>
        <strain evidence="2 3">SA5d-4</strain>
    </source>
</reference>
<dbReference type="Proteomes" id="UP000217083">
    <property type="component" value="Unassembled WGS sequence"/>
</dbReference>
<evidence type="ECO:0000313" key="3">
    <source>
        <dbReference type="Proteomes" id="UP000217083"/>
    </source>
</evidence>
<dbReference type="PROSITE" id="PS51482">
    <property type="entry name" value="DEGV"/>
    <property type="match status" value="1"/>
</dbReference>
<name>A0A263BTY3_9BACI</name>
<keyword evidence="3" id="KW-1185">Reference proteome</keyword>
<dbReference type="GO" id="GO:0008289">
    <property type="term" value="F:lipid binding"/>
    <property type="evidence" value="ECO:0007669"/>
    <property type="project" value="UniProtKB-KW"/>
</dbReference>
<dbReference type="Gene3D" id="3.30.1180.10">
    <property type="match status" value="1"/>
</dbReference>
<organism evidence="2 3">
    <name type="scientific">Lottiidibacillus patelloidae</name>
    <dbReference type="NCBI Taxonomy" id="2670334"/>
    <lineage>
        <taxon>Bacteria</taxon>
        <taxon>Bacillati</taxon>
        <taxon>Bacillota</taxon>
        <taxon>Bacilli</taxon>
        <taxon>Bacillales</taxon>
        <taxon>Bacillaceae</taxon>
        <taxon>Lottiidibacillus</taxon>
    </lineage>
</organism>
<gene>
    <name evidence="2" type="ORF">CIB95_06980</name>
</gene>
<evidence type="ECO:0000313" key="2">
    <source>
        <dbReference type="EMBL" id="OZM57203.1"/>
    </source>
</evidence>